<comment type="caution">
    <text evidence="1">The sequence shown here is derived from an EMBL/GenBank/DDBJ whole genome shotgun (WGS) entry which is preliminary data.</text>
</comment>
<gene>
    <name evidence="1" type="ORF">EYF80_036474</name>
</gene>
<dbReference type="EMBL" id="SRLO01000519">
    <property type="protein sequence ID" value="TNN53320.1"/>
    <property type="molecule type" value="Genomic_DNA"/>
</dbReference>
<dbReference type="OrthoDB" id="10686433at2759"/>
<name>A0A4Z2GJ68_9TELE</name>
<accession>A0A4Z2GJ68</accession>
<dbReference type="AlphaFoldDB" id="A0A4Z2GJ68"/>
<keyword evidence="2" id="KW-1185">Reference proteome</keyword>
<evidence type="ECO:0000313" key="2">
    <source>
        <dbReference type="Proteomes" id="UP000314294"/>
    </source>
</evidence>
<organism evidence="1 2">
    <name type="scientific">Liparis tanakae</name>
    <name type="common">Tanaka's snailfish</name>
    <dbReference type="NCBI Taxonomy" id="230148"/>
    <lineage>
        <taxon>Eukaryota</taxon>
        <taxon>Metazoa</taxon>
        <taxon>Chordata</taxon>
        <taxon>Craniata</taxon>
        <taxon>Vertebrata</taxon>
        <taxon>Euteleostomi</taxon>
        <taxon>Actinopterygii</taxon>
        <taxon>Neopterygii</taxon>
        <taxon>Teleostei</taxon>
        <taxon>Neoteleostei</taxon>
        <taxon>Acanthomorphata</taxon>
        <taxon>Eupercaria</taxon>
        <taxon>Perciformes</taxon>
        <taxon>Cottioidei</taxon>
        <taxon>Cottales</taxon>
        <taxon>Liparidae</taxon>
        <taxon>Liparis</taxon>
    </lineage>
</organism>
<reference evidence="1 2" key="1">
    <citation type="submission" date="2019-03" db="EMBL/GenBank/DDBJ databases">
        <title>First draft genome of Liparis tanakae, snailfish: a comprehensive survey of snailfish specific genes.</title>
        <authorList>
            <person name="Kim W."/>
            <person name="Song I."/>
            <person name="Jeong J.-H."/>
            <person name="Kim D."/>
            <person name="Kim S."/>
            <person name="Ryu S."/>
            <person name="Song J.Y."/>
            <person name="Lee S.K."/>
        </authorList>
    </citation>
    <scope>NUCLEOTIDE SEQUENCE [LARGE SCALE GENOMIC DNA]</scope>
    <source>
        <tissue evidence="1">Muscle</tissue>
    </source>
</reference>
<evidence type="ECO:0000313" key="1">
    <source>
        <dbReference type="EMBL" id="TNN53320.1"/>
    </source>
</evidence>
<proteinExistence type="predicted"/>
<dbReference type="Proteomes" id="UP000314294">
    <property type="component" value="Unassembled WGS sequence"/>
</dbReference>
<sequence length="223" mass="23994">MTAASSGSLFSISASPCWKMCSILAVRNPWTYLEPAQDGRHPLLQVVPALVGAVGHLPQAAGGVGAVLPGQAAILLIDQLQLGQALVDLPLEGLKEAQSGFKGVLVSSSALPHQHDAFAITSNFFSSSLATVYSTPEELGRAAVFSEASSHSWNREKSSRNFCHKRHEAQMLLQRRSRLRVACWMESHSASVAQASQSCSSTSHRFRTDATPVLCFSMSRWSS</sequence>
<protein>
    <submittedName>
        <fullName evidence="1">Uncharacterized protein</fullName>
    </submittedName>
</protein>